<evidence type="ECO:0000256" key="1">
    <source>
        <dbReference type="SAM" id="MobiDB-lite"/>
    </source>
</evidence>
<name>A0A655AHI9_MYCTX</name>
<evidence type="ECO:0000313" key="2">
    <source>
        <dbReference type="EMBL" id="CKS92285.1"/>
    </source>
</evidence>
<evidence type="ECO:0000313" key="4">
    <source>
        <dbReference type="Proteomes" id="UP000049023"/>
    </source>
</evidence>
<proteinExistence type="predicted"/>
<dbReference type="EMBL" id="CNFT01001234">
    <property type="protein sequence ID" value="CKT04300.1"/>
    <property type="molecule type" value="Genomic_DNA"/>
</dbReference>
<feature type="compositionally biased region" description="Basic and acidic residues" evidence="1">
    <location>
        <begin position="47"/>
        <end position="56"/>
    </location>
</feature>
<accession>A0A655AHI9</accession>
<feature type="compositionally biased region" description="Basic and acidic residues" evidence="1">
    <location>
        <begin position="65"/>
        <end position="79"/>
    </location>
</feature>
<evidence type="ECO:0000313" key="5">
    <source>
        <dbReference type="Proteomes" id="UP000050164"/>
    </source>
</evidence>
<dbReference type="EMBL" id="CNFU01001035">
    <property type="protein sequence ID" value="CKS92285.1"/>
    <property type="molecule type" value="Genomic_DNA"/>
</dbReference>
<organism evidence="2 4">
    <name type="scientific">Mycobacterium tuberculosis</name>
    <dbReference type="NCBI Taxonomy" id="1773"/>
    <lineage>
        <taxon>Bacteria</taxon>
        <taxon>Bacillati</taxon>
        <taxon>Actinomycetota</taxon>
        <taxon>Actinomycetes</taxon>
        <taxon>Mycobacteriales</taxon>
        <taxon>Mycobacteriaceae</taxon>
        <taxon>Mycobacterium</taxon>
        <taxon>Mycobacterium tuberculosis complex</taxon>
    </lineage>
</organism>
<feature type="region of interest" description="Disordered" evidence="1">
    <location>
        <begin position="1"/>
        <end position="109"/>
    </location>
</feature>
<dbReference type="Proteomes" id="UP000050164">
    <property type="component" value="Unassembled WGS sequence"/>
</dbReference>
<feature type="compositionally biased region" description="Basic and acidic residues" evidence="1">
    <location>
        <begin position="89"/>
        <end position="109"/>
    </location>
</feature>
<gene>
    <name evidence="3" type="ORF">ERS027659_03887</name>
    <name evidence="2" type="ORF">ERS027661_03705</name>
</gene>
<protein>
    <submittedName>
        <fullName evidence="2">Uncharacterized protein</fullName>
    </submittedName>
</protein>
<sequence length="209" mass="23524">MPTHQRHILKRREVAAPLPRRGLRHVRRRRAVLSAGRKSLDEPTQNKQDRRSDANARARRHQRHDQRTGGHQRHTERQRGPAAAAVGKPTKEPRSDGPGHEGNSEDRVDIDRRVAIGPIKELVLEIRSEHGVDVDVIPLDQIARRSPDRVPNGPTGLGLTRARWRCNGNGHGVLHAIRIVAPSDGHHSDRRQHPPCRAGAWSVLTLRSR</sequence>
<dbReference type="AlphaFoldDB" id="A0A655AHI9"/>
<reference evidence="4 5" key="1">
    <citation type="submission" date="2015-03" db="EMBL/GenBank/DDBJ databases">
        <authorList>
            <consortium name="Pathogen Informatics"/>
        </authorList>
    </citation>
    <scope>NUCLEOTIDE SEQUENCE [LARGE SCALE GENOMIC DNA]</scope>
    <source>
        <strain evidence="3 5">Bir 185</strain>
        <strain evidence="2 4">Bir 187</strain>
    </source>
</reference>
<feature type="compositionally biased region" description="Basic residues" evidence="1">
    <location>
        <begin position="1"/>
        <end position="10"/>
    </location>
</feature>
<dbReference type="Proteomes" id="UP000049023">
    <property type="component" value="Unassembled WGS sequence"/>
</dbReference>
<feature type="compositionally biased region" description="Basic residues" evidence="1">
    <location>
        <begin position="21"/>
        <end position="31"/>
    </location>
</feature>
<evidence type="ECO:0000313" key="3">
    <source>
        <dbReference type="EMBL" id="CKT04300.1"/>
    </source>
</evidence>